<dbReference type="EMBL" id="RKRE01000003">
    <property type="protein sequence ID" value="RPF43043.1"/>
    <property type="molecule type" value="Genomic_DNA"/>
</dbReference>
<comment type="caution">
    <text evidence="1">The sequence shown here is derived from an EMBL/GenBank/DDBJ whole genome shotgun (WGS) entry which is preliminary data.</text>
</comment>
<evidence type="ECO:0000313" key="2">
    <source>
        <dbReference type="Proteomes" id="UP000282654"/>
    </source>
</evidence>
<proteinExistence type="predicted"/>
<dbReference type="Proteomes" id="UP000282654">
    <property type="component" value="Unassembled WGS sequence"/>
</dbReference>
<organism evidence="1 2">
    <name type="scientific">Thermodesulfitimonas autotrophica</name>
    <dbReference type="NCBI Taxonomy" id="1894989"/>
    <lineage>
        <taxon>Bacteria</taxon>
        <taxon>Bacillati</taxon>
        <taxon>Bacillota</taxon>
        <taxon>Clostridia</taxon>
        <taxon>Thermoanaerobacterales</taxon>
        <taxon>Thermoanaerobacteraceae</taxon>
        <taxon>Thermodesulfitimonas</taxon>
    </lineage>
</organism>
<sequence>MMLEVTPLAQEKLKEFLEARKALDAYIRVYISGIG</sequence>
<dbReference type="AlphaFoldDB" id="A0A3N5AEM8"/>
<accession>A0A3N5AEM8</accession>
<gene>
    <name evidence="1" type="ORF">EDD75_2162</name>
</gene>
<name>A0A3N5AEM8_9THEO</name>
<protein>
    <submittedName>
        <fullName evidence="1">Uncharacterized protein</fullName>
    </submittedName>
</protein>
<reference evidence="1 2" key="1">
    <citation type="submission" date="2018-11" db="EMBL/GenBank/DDBJ databases">
        <title>Genomic Encyclopedia of Type Strains, Phase IV (KMG-IV): sequencing the most valuable type-strain genomes for metagenomic binning, comparative biology and taxonomic classification.</title>
        <authorList>
            <person name="Goeker M."/>
        </authorList>
    </citation>
    <scope>NUCLEOTIDE SEQUENCE [LARGE SCALE GENOMIC DNA]</scope>
    <source>
        <strain evidence="1 2">DSM 102936</strain>
    </source>
</reference>
<keyword evidence="2" id="KW-1185">Reference proteome</keyword>
<evidence type="ECO:0000313" key="1">
    <source>
        <dbReference type="EMBL" id="RPF43043.1"/>
    </source>
</evidence>